<dbReference type="Proteomes" id="UP000077134">
    <property type="component" value="Unassembled WGS sequence"/>
</dbReference>
<accession>A0A167DWP2</accession>
<keyword evidence="2" id="KW-1185">Reference proteome</keyword>
<dbReference type="EMBL" id="LSFN01000014">
    <property type="protein sequence ID" value="OAB74865.1"/>
    <property type="molecule type" value="Genomic_DNA"/>
</dbReference>
<name>A0A167DWP2_9BACL</name>
<organism evidence="1 2">
    <name type="scientific">Paenibacillus crassostreae</name>
    <dbReference type="NCBI Taxonomy" id="1763538"/>
    <lineage>
        <taxon>Bacteria</taxon>
        <taxon>Bacillati</taxon>
        <taxon>Bacillota</taxon>
        <taxon>Bacilli</taxon>
        <taxon>Bacillales</taxon>
        <taxon>Paenibacillaceae</taxon>
        <taxon>Paenibacillus</taxon>
    </lineage>
</organism>
<sequence>MNLMKLSSSKDNLLEKPLQYIHPELYLILIKELEHFNLHPYDVKAGAISNQVGITVFLRYGENLSHMKEHYWDWKTIKEDQVEVKEYFHSTGEDIKKALIADYFKMMKP</sequence>
<dbReference type="RefSeq" id="WP_082865722.1">
    <property type="nucleotide sequence ID" value="NZ_CP017770.1"/>
</dbReference>
<comment type="caution">
    <text evidence="1">The sequence shown here is derived from an EMBL/GenBank/DDBJ whole genome shotgun (WGS) entry which is preliminary data.</text>
</comment>
<gene>
    <name evidence="1" type="ORF">PNBC_12645</name>
</gene>
<evidence type="ECO:0000313" key="1">
    <source>
        <dbReference type="EMBL" id="OAB74865.1"/>
    </source>
</evidence>
<dbReference type="AlphaFoldDB" id="A0A167DWP2"/>
<dbReference type="STRING" id="1763538.LPB68_01310"/>
<reference evidence="1 2" key="1">
    <citation type="submission" date="2016-02" db="EMBL/GenBank/DDBJ databases">
        <title>Paenibacillus sp. LPB0068, isolated from Crassostrea gigas.</title>
        <authorList>
            <person name="Shin S.-K."/>
            <person name="Yi H."/>
        </authorList>
    </citation>
    <scope>NUCLEOTIDE SEQUENCE [LARGE SCALE GENOMIC DNA]</scope>
    <source>
        <strain evidence="1 2">LPB0068</strain>
    </source>
</reference>
<protein>
    <submittedName>
        <fullName evidence="1">Uncharacterized protein</fullName>
    </submittedName>
</protein>
<dbReference type="OrthoDB" id="2629255at2"/>
<proteinExistence type="predicted"/>
<evidence type="ECO:0000313" key="2">
    <source>
        <dbReference type="Proteomes" id="UP000077134"/>
    </source>
</evidence>